<evidence type="ECO:0000313" key="2">
    <source>
        <dbReference type="WBParaSite" id="nRc.2.0.1.t01752-RA"/>
    </source>
</evidence>
<dbReference type="WBParaSite" id="nRc.2.0.1.t01752-RA">
    <property type="protein sequence ID" value="nRc.2.0.1.t01752-RA"/>
    <property type="gene ID" value="nRc.2.0.1.g01752"/>
</dbReference>
<dbReference type="Proteomes" id="UP000887565">
    <property type="component" value="Unplaced"/>
</dbReference>
<evidence type="ECO:0000313" key="1">
    <source>
        <dbReference type="Proteomes" id="UP000887565"/>
    </source>
</evidence>
<protein>
    <submittedName>
        <fullName evidence="2">Uncharacterized protein</fullName>
    </submittedName>
</protein>
<organism evidence="1 2">
    <name type="scientific">Romanomermis culicivorax</name>
    <name type="common">Nematode worm</name>
    <dbReference type="NCBI Taxonomy" id="13658"/>
    <lineage>
        <taxon>Eukaryota</taxon>
        <taxon>Metazoa</taxon>
        <taxon>Ecdysozoa</taxon>
        <taxon>Nematoda</taxon>
        <taxon>Enoplea</taxon>
        <taxon>Dorylaimia</taxon>
        <taxon>Mermithida</taxon>
        <taxon>Mermithoidea</taxon>
        <taxon>Mermithidae</taxon>
        <taxon>Romanomermis</taxon>
    </lineage>
</organism>
<accession>A0A915HIB6</accession>
<sequence>LADHLALGLAHQLPLDFSCHLPQTFTPPLSYDLGRYAMDQVPVELLQKRQATQFVEKNCSYHNFRVLRRLIANLTTIQAFLPFEHFLVSRYQ</sequence>
<reference evidence="2" key="1">
    <citation type="submission" date="2022-11" db="UniProtKB">
        <authorList>
            <consortium name="WormBaseParasite"/>
        </authorList>
    </citation>
    <scope>IDENTIFICATION</scope>
</reference>
<proteinExistence type="predicted"/>
<name>A0A915HIB6_ROMCU</name>
<keyword evidence="1" id="KW-1185">Reference proteome</keyword>
<dbReference type="AlphaFoldDB" id="A0A915HIB6"/>